<dbReference type="GO" id="GO:0055085">
    <property type="term" value="P:transmembrane transport"/>
    <property type="evidence" value="ECO:0007669"/>
    <property type="project" value="InterPro"/>
</dbReference>
<dbReference type="PANTHER" id="PTHR30151:SF0">
    <property type="entry name" value="ABC TRANSPORTER PERMEASE PROTEIN MJ0413-RELATED"/>
    <property type="match status" value="1"/>
</dbReference>
<dbReference type="Gene3D" id="1.10.3720.10">
    <property type="entry name" value="MetI-like"/>
    <property type="match status" value="1"/>
</dbReference>
<gene>
    <name evidence="10" type="ORF">FHS44_006186</name>
</gene>
<dbReference type="CDD" id="cd06261">
    <property type="entry name" value="TM_PBP2"/>
    <property type="match status" value="1"/>
</dbReference>
<dbReference type="AlphaFoldDB" id="A0A7W7VR72"/>
<feature type="transmembrane region" description="Helical" evidence="7">
    <location>
        <begin position="127"/>
        <end position="149"/>
    </location>
</feature>
<dbReference type="PANTHER" id="PTHR30151">
    <property type="entry name" value="ALKANE SULFONATE ABC TRANSPORTER-RELATED, MEMBRANE SUBUNIT"/>
    <property type="match status" value="1"/>
</dbReference>
<feature type="transmembrane region" description="Helical" evidence="7">
    <location>
        <begin position="155"/>
        <end position="174"/>
    </location>
</feature>
<keyword evidence="11" id="KW-1185">Reference proteome</keyword>
<evidence type="ECO:0000256" key="1">
    <source>
        <dbReference type="ARBA" id="ARBA00004651"/>
    </source>
</evidence>
<keyword evidence="6 7" id="KW-0472">Membrane</keyword>
<evidence type="ECO:0000313" key="11">
    <source>
        <dbReference type="Proteomes" id="UP000552644"/>
    </source>
</evidence>
<dbReference type="InterPro" id="IPR035906">
    <property type="entry name" value="MetI-like_sf"/>
</dbReference>
<evidence type="ECO:0000256" key="2">
    <source>
        <dbReference type="ARBA" id="ARBA00022448"/>
    </source>
</evidence>
<dbReference type="RefSeq" id="WP_184720866.1">
    <property type="nucleotide sequence ID" value="NZ_JACHJP010000008.1"/>
</dbReference>
<accession>A0A7W7VR72</accession>
<keyword evidence="3" id="KW-1003">Cell membrane</keyword>
<feature type="transmembrane region" description="Helical" evidence="7">
    <location>
        <begin position="37"/>
        <end position="57"/>
    </location>
</feature>
<dbReference type="Proteomes" id="UP000552644">
    <property type="component" value="Unassembled WGS sequence"/>
</dbReference>
<dbReference type="EMBL" id="JACHJP010000008">
    <property type="protein sequence ID" value="MBB4919050.1"/>
    <property type="molecule type" value="Genomic_DNA"/>
</dbReference>
<dbReference type="PROSITE" id="PS50928">
    <property type="entry name" value="ABC_TM1"/>
    <property type="match status" value="1"/>
</dbReference>
<feature type="region of interest" description="Disordered" evidence="8">
    <location>
        <begin position="1"/>
        <end position="25"/>
    </location>
</feature>
<reference evidence="10 11" key="1">
    <citation type="submission" date="2020-08" db="EMBL/GenBank/DDBJ databases">
        <title>Genomic Encyclopedia of Type Strains, Phase III (KMG-III): the genomes of soil and plant-associated and newly described type strains.</title>
        <authorList>
            <person name="Whitman W."/>
        </authorList>
    </citation>
    <scope>NUCLEOTIDE SEQUENCE [LARGE SCALE GENOMIC DNA]</scope>
    <source>
        <strain evidence="10 11">CECT 8840</strain>
    </source>
</reference>
<feature type="transmembrane region" description="Helical" evidence="7">
    <location>
        <begin position="220"/>
        <end position="239"/>
    </location>
</feature>
<organism evidence="10 11">
    <name type="scientific">Streptosporangium saharense</name>
    <dbReference type="NCBI Taxonomy" id="1706840"/>
    <lineage>
        <taxon>Bacteria</taxon>
        <taxon>Bacillati</taxon>
        <taxon>Actinomycetota</taxon>
        <taxon>Actinomycetes</taxon>
        <taxon>Streptosporangiales</taxon>
        <taxon>Streptosporangiaceae</taxon>
        <taxon>Streptosporangium</taxon>
    </lineage>
</organism>
<comment type="subcellular location">
    <subcellularLocation>
        <location evidence="1 7">Cell membrane</location>
        <topology evidence="1 7">Multi-pass membrane protein</topology>
    </subcellularLocation>
</comment>
<comment type="caution">
    <text evidence="10">The sequence shown here is derived from an EMBL/GenBank/DDBJ whole genome shotgun (WGS) entry which is preliminary data.</text>
</comment>
<dbReference type="InterPro" id="IPR000515">
    <property type="entry name" value="MetI-like"/>
</dbReference>
<feature type="domain" description="ABC transmembrane type-1" evidence="9">
    <location>
        <begin position="89"/>
        <end position="273"/>
    </location>
</feature>
<proteinExistence type="inferred from homology"/>
<evidence type="ECO:0000256" key="6">
    <source>
        <dbReference type="ARBA" id="ARBA00023136"/>
    </source>
</evidence>
<feature type="transmembrane region" description="Helical" evidence="7">
    <location>
        <begin position="96"/>
        <end position="115"/>
    </location>
</feature>
<feature type="transmembrane region" description="Helical" evidence="7">
    <location>
        <begin position="251"/>
        <end position="272"/>
    </location>
</feature>
<evidence type="ECO:0000259" key="9">
    <source>
        <dbReference type="PROSITE" id="PS50928"/>
    </source>
</evidence>
<dbReference type="SUPFAM" id="SSF161098">
    <property type="entry name" value="MetI-like"/>
    <property type="match status" value="1"/>
</dbReference>
<name>A0A7W7VR72_9ACTN</name>
<dbReference type="GO" id="GO:0005886">
    <property type="term" value="C:plasma membrane"/>
    <property type="evidence" value="ECO:0007669"/>
    <property type="project" value="UniProtKB-SubCell"/>
</dbReference>
<keyword evidence="5 7" id="KW-1133">Transmembrane helix</keyword>
<evidence type="ECO:0000256" key="4">
    <source>
        <dbReference type="ARBA" id="ARBA00022692"/>
    </source>
</evidence>
<evidence type="ECO:0000256" key="5">
    <source>
        <dbReference type="ARBA" id="ARBA00022989"/>
    </source>
</evidence>
<sequence>MPDTIVTGTEAREAERKPPASGIRPVGRARRNARRYFRSRVSGWTLVALVVVLWELYSNVDYDPTISSPSRIAETWWGEATTGDLLNQLTITLRTMAEALALAVPLGVGIGFLMGRSQVIWGLLEPLVEILRLTPATAILPIYILFLGLGDQMKVAVFLTGGIFPMIINSYAGARGVSKILSETAQTFRLSWLQTQREIALPFAMPYILVGMRQSLGMSLVLAVVIGMLAGNDGIGYYLMFAQQNFNLRQLLAGVLTVAFVGYVFNAVFLLLERRVTRWRRSQTGAA</sequence>
<evidence type="ECO:0000256" key="8">
    <source>
        <dbReference type="SAM" id="MobiDB-lite"/>
    </source>
</evidence>
<keyword evidence="4 7" id="KW-0812">Transmembrane</keyword>
<dbReference type="Pfam" id="PF00528">
    <property type="entry name" value="BPD_transp_1"/>
    <property type="match status" value="1"/>
</dbReference>
<protein>
    <submittedName>
        <fullName evidence="10">ABC-type nitrate/sulfonate/bicarbonate transport system permease component</fullName>
    </submittedName>
</protein>
<evidence type="ECO:0000256" key="7">
    <source>
        <dbReference type="RuleBase" id="RU363032"/>
    </source>
</evidence>
<comment type="similarity">
    <text evidence="7">Belongs to the binding-protein-dependent transport system permease family.</text>
</comment>
<keyword evidence="2 7" id="KW-0813">Transport</keyword>
<evidence type="ECO:0000313" key="10">
    <source>
        <dbReference type="EMBL" id="MBB4919050.1"/>
    </source>
</evidence>
<evidence type="ECO:0000256" key="3">
    <source>
        <dbReference type="ARBA" id="ARBA00022475"/>
    </source>
</evidence>